<dbReference type="Gene3D" id="1.10.3720.10">
    <property type="entry name" value="MetI-like"/>
    <property type="match status" value="1"/>
</dbReference>
<dbReference type="PANTHER" id="PTHR43470:SF4">
    <property type="entry name" value="ABC TRANSPORTER PERMEASE PROTEIN YQGI-RELATED"/>
    <property type="match status" value="1"/>
</dbReference>
<dbReference type="PANTHER" id="PTHR43470">
    <property type="entry name" value="PHOSPHATE TRANSPORT SYSTEM PERMEASE PROTEIN PSTA-RELATED"/>
    <property type="match status" value="1"/>
</dbReference>
<keyword evidence="4 8" id="KW-1003">Cell membrane</keyword>
<dbReference type="GO" id="GO:0005315">
    <property type="term" value="F:phosphate transmembrane transporter activity"/>
    <property type="evidence" value="ECO:0007669"/>
    <property type="project" value="InterPro"/>
</dbReference>
<evidence type="ECO:0000313" key="11">
    <source>
        <dbReference type="Proteomes" id="UP000500890"/>
    </source>
</evidence>
<evidence type="ECO:0000256" key="3">
    <source>
        <dbReference type="ARBA" id="ARBA00022448"/>
    </source>
</evidence>
<evidence type="ECO:0000256" key="6">
    <source>
        <dbReference type="ARBA" id="ARBA00022989"/>
    </source>
</evidence>
<keyword evidence="5 8" id="KW-0812">Transmembrane</keyword>
<sequence length="293" mass="31210">MKKEQLNKVNNVMISLLTGIVILLAGSFLLYVLVRGFSVISWEFLTQPSKAFEAGGGIGIQLFNSLYIMILTLLICLPIALGAGIYLAEYAKDSAVTRGFRLLIEMMSSLPSIVIGLFGYLFIVIKLDIGFSVIAGAISLAILNVAFLTRVVEDAIRSVDGAQREGGIALGLSRWETVTKLLIPSAIPGIVTGVVLVAGRTFGEAAALIFSSGQSAPAMDFSNWNPFDPTSPLNPFRPAETLAVHIWKINSEGLMPDGPMVAAGAGTVLLIIILIFNISAKLIGRGLEKKLSS</sequence>
<evidence type="ECO:0000256" key="2">
    <source>
        <dbReference type="ARBA" id="ARBA00007069"/>
    </source>
</evidence>
<reference evidence="10 11" key="1">
    <citation type="submission" date="2020-03" db="EMBL/GenBank/DDBJ databases">
        <title>Vagococcus sp. nov., isolated from beetles.</title>
        <authorList>
            <person name="Hyun D.-W."/>
            <person name="Bae J.-W."/>
        </authorList>
    </citation>
    <scope>NUCLEOTIDE SEQUENCE [LARGE SCALE GENOMIC DNA]</scope>
    <source>
        <strain evidence="10 11">HDW17A</strain>
    </source>
</reference>
<dbReference type="AlphaFoldDB" id="A0A6G8ANH0"/>
<dbReference type="GO" id="GO:0035435">
    <property type="term" value="P:phosphate ion transmembrane transport"/>
    <property type="evidence" value="ECO:0007669"/>
    <property type="project" value="InterPro"/>
</dbReference>
<evidence type="ECO:0000313" key="10">
    <source>
        <dbReference type="EMBL" id="QIL46473.1"/>
    </source>
</evidence>
<dbReference type="InterPro" id="IPR000515">
    <property type="entry name" value="MetI-like"/>
</dbReference>
<proteinExistence type="inferred from homology"/>
<feature type="transmembrane region" description="Helical" evidence="8">
    <location>
        <begin position="129"/>
        <end position="148"/>
    </location>
</feature>
<feature type="transmembrane region" description="Helical" evidence="8">
    <location>
        <begin position="100"/>
        <end position="123"/>
    </location>
</feature>
<dbReference type="InterPro" id="IPR005672">
    <property type="entry name" value="Phosphate_PstA"/>
</dbReference>
<feature type="domain" description="ABC transmembrane type-1" evidence="9">
    <location>
        <begin position="62"/>
        <end position="280"/>
    </location>
</feature>
<organism evidence="10 11">
    <name type="scientific">Vagococcus coleopterorum</name>
    <dbReference type="NCBI Taxonomy" id="2714946"/>
    <lineage>
        <taxon>Bacteria</taxon>
        <taxon>Bacillati</taxon>
        <taxon>Bacillota</taxon>
        <taxon>Bacilli</taxon>
        <taxon>Lactobacillales</taxon>
        <taxon>Enterococcaceae</taxon>
        <taxon>Vagococcus</taxon>
    </lineage>
</organism>
<dbReference type="KEGG" id="vah:G7081_05010"/>
<feature type="transmembrane region" description="Helical" evidence="8">
    <location>
        <begin position="12"/>
        <end position="34"/>
    </location>
</feature>
<dbReference type="RefSeq" id="WP_166007862.1">
    <property type="nucleotide sequence ID" value="NZ_CP049886.1"/>
</dbReference>
<keyword evidence="3" id="KW-0813">Transport</keyword>
<dbReference type="GO" id="GO:0005886">
    <property type="term" value="C:plasma membrane"/>
    <property type="evidence" value="ECO:0007669"/>
    <property type="project" value="UniProtKB-SubCell"/>
</dbReference>
<comment type="similarity">
    <text evidence="2 8">Belongs to the binding-protein-dependent transport system permease family. CysTW subfamily.</text>
</comment>
<evidence type="ECO:0000259" key="9">
    <source>
        <dbReference type="PROSITE" id="PS50928"/>
    </source>
</evidence>
<dbReference type="SUPFAM" id="SSF161098">
    <property type="entry name" value="MetI-like"/>
    <property type="match status" value="1"/>
</dbReference>
<protein>
    <recommendedName>
        <fullName evidence="8">Phosphate transport system permease protein PstA</fullName>
    </recommendedName>
</protein>
<dbReference type="PROSITE" id="PS50928">
    <property type="entry name" value="ABC_TM1"/>
    <property type="match status" value="1"/>
</dbReference>
<keyword evidence="11" id="KW-1185">Reference proteome</keyword>
<dbReference type="InterPro" id="IPR035906">
    <property type="entry name" value="MetI-like_sf"/>
</dbReference>
<keyword evidence="7 8" id="KW-0472">Membrane</keyword>
<evidence type="ECO:0000256" key="1">
    <source>
        <dbReference type="ARBA" id="ARBA00004651"/>
    </source>
</evidence>
<gene>
    <name evidence="10" type="primary">pstA</name>
    <name evidence="10" type="ORF">G7081_05010</name>
</gene>
<name>A0A6G8ANH0_9ENTE</name>
<dbReference type="Pfam" id="PF00528">
    <property type="entry name" value="BPD_transp_1"/>
    <property type="match status" value="1"/>
</dbReference>
<dbReference type="Proteomes" id="UP000500890">
    <property type="component" value="Chromosome"/>
</dbReference>
<dbReference type="CDD" id="cd06261">
    <property type="entry name" value="TM_PBP2"/>
    <property type="match status" value="1"/>
</dbReference>
<dbReference type="NCBIfam" id="TIGR00974">
    <property type="entry name" value="3a0107s02c"/>
    <property type="match status" value="1"/>
</dbReference>
<accession>A0A6G8ANH0</accession>
<comment type="subcellular location">
    <subcellularLocation>
        <location evidence="1 8">Cell membrane</location>
        <topology evidence="1 8">Multi-pass membrane protein</topology>
    </subcellularLocation>
</comment>
<keyword evidence="6 8" id="KW-1133">Transmembrane helix</keyword>
<feature type="transmembrane region" description="Helical" evidence="8">
    <location>
        <begin position="66"/>
        <end position="88"/>
    </location>
</feature>
<feature type="transmembrane region" description="Helical" evidence="8">
    <location>
        <begin position="181"/>
        <end position="202"/>
    </location>
</feature>
<dbReference type="EMBL" id="CP049886">
    <property type="protein sequence ID" value="QIL46473.1"/>
    <property type="molecule type" value="Genomic_DNA"/>
</dbReference>
<evidence type="ECO:0000256" key="7">
    <source>
        <dbReference type="ARBA" id="ARBA00023136"/>
    </source>
</evidence>
<evidence type="ECO:0000256" key="8">
    <source>
        <dbReference type="RuleBase" id="RU363043"/>
    </source>
</evidence>
<feature type="transmembrane region" description="Helical" evidence="8">
    <location>
        <begin position="260"/>
        <end position="280"/>
    </location>
</feature>
<evidence type="ECO:0000256" key="5">
    <source>
        <dbReference type="ARBA" id="ARBA00022692"/>
    </source>
</evidence>
<evidence type="ECO:0000256" key="4">
    <source>
        <dbReference type="ARBA" id="ARBA00022475"/>
    </source>
</evidence>